<evidence type="ECO:0000313" key="2">
    <source>
        <dbReference type="EMBL" id="RYB99405.1"/>
    </source>
</evidence>
<dbReference type="Proteomes" id="UP000293291">
    <property type="component" value="Unassembled WGS sequence"/>
</dbReference>
<accession>A0A4Q2S8Q6</accession>
<dbReference type="EMBL" id="SDWU01000019">
    <property type="protein sequence ID" value="RYB99405.1"/>
    <property type="molecule type" value="Genomic_DNA"/>
</dbReference>
<dbReference type="AlphaFoldDB" id="A0A4Q2S8Q6"/>
<dbReference type="RefSeq" id="WP_129456253.1">
    <property type="nucleotide sequence ID" value="NZ_JACXYX010000018.1"/>
</dbReference>
<dbReference type="OrthoDB" id="3789192at2"/>
<evidence type="ECO:0000313" key="3">
    <source>
        <dbReference type="Proteomes" id="UP000293291"/>
    </source>
</evidence>
<gene>
    <name evidence="2" type="ORF">EUA07_16395</name>
</gene>
<keyword evidence="3" id="KW-1185">Reference proteome</keyword>
<name>A0A4Q2S8Q6_9ACTN</name>
<feature type="compositionally biased region" description="Acidic residues" evidence="1">
    <location>
        <begin position="94"/>
        <end position="110"/>
    </location>
</feature>
<organism evidence="2 3">
    <name type="scientific">Nocardioides ganghwensis</name>
    <dbReference type="NCBI Taxonomy" id="252230"/>
    <lineage>
        <taxon>Bacteria</taxon>
        <taxon>Bacillati</taxon>
        <taxon>Actinomycetota</taxon>
        <taxon>Actinomycetes</taxon>
        <taxon>Propionibacteriales</taxon>
        <taxon>Nocardioidaceae</taxon>
        <taxon>Nocardioides</taxon>
    </lineage>
</organism>
<comment type="caution">
    <text evidence="2">The sequence shown here is derived from an EMBL/GenBank/DDBJ whole genome shotgun (WGS) entry which is preliminary data.</text>
</comment>
<protein>
    <submittedName>
        <fullName evidence="2">Uncharacterized protein</fullName>
    </submittedName>
</protein>
<evidence type="ECO:0000256" key="1">
    <source>
        <dbReference type="SAM" id="MobiDB-lite"/>
    </source>
</evidence>
<feature type="compositionally biased region" description="Basic and acidic residues" evidence="1">
    <location>
        <begin position="113"/>
        <end position="127"/>
    </location>
</feature>
<proteinExistence type="predicted"/>
<sequence length="139" mass="15503">MNDFSAIDAMAHGDERAARQLRADVAVISRRTDDPDLRHLCHDILAGRQSVRRMFEHPSFWAMADRNMANLEQGLARLSDDEREALMDRVGEERTDDSEIEALTEGEETDAVAADREAEARREDGRPGDAGPPGTGRWG</sequence>
<feature type="region of interest" description="Disordered" evidence="1">
    <location>
        <begin position="89"/>
        <end position="139"/>
    </location>
</feature>
<reference evidence="2 3" key="1">
    <citation type="submission" date="2019-01" db="EMBL/GenBank/DDBJ databases">
        <title>Novel species of Nocardioides.</title>
        <authorList>
            <person name="Liu Q."/>
            <person name="Xin Y.-H."/>
        </authorList>
    </citation>
    <scope>NUCLEOTIDE SEQUENCE [LARGE SCALE GENOMIC DNA]</scope>
    <source>
        <strain evidence="2 3">CGMCC 4.6875</strain>
    </source>
</reference>